<dbReference type="EMBL" id="JACIDK010000002">
    <property type="protein sequence ID" value="MBB3890977.1"/>
    <property type="molecule type" value="Genomic_DNA"/>
</dbReference>
<accession>A0A840A0U8</accession>
<evidence type="ECO:0000256" key="1">
    <source>
        <dbReference type="SAM" id="SignalP"/>
    </source>
</evidence>
<keyword evidence="1" id="KW-0732">Signal</keyword>
<feature type="signal peptide" evidence="1">
    <location>
        <begin position="1"/>
        <end position="20"/>
    </location>
</feature>
<dbReference type="AlphaFoldDB" id="A0A840A0U8"/>
<dbReference type="Pfam" id="PF01963">
    <property type="entry name" value="TraB_PrgY_gumN"/>
    <property type="match status" value="1"/>
</dbReference>
<organism evidence="2 3">
    <name type="scientific">Phenylobacterium haematophilum</name>
    <dbReference type="NCBI Taxonomy" id="98513"/>
    <lineage>
        <taxon>Bacteria</taxon>
        <taxon>Pseudomonadati</taxon>
        <taxon>Pseudomonadota</taxon>
        <taxon>Alphaproteobacteria</taxon>
        <taxon>Caulobacterales</taxon>
        <taxon>Caulobacteraceae</taxon>
        <taxon>Phenylobacterium</taxon>
    </lineage>
</organism>
<protein>
    <recommendedName>
        <fullName evidence="4">TraB/GumN family protein</fullName>
    </recommendedName>
</protein>
<proteinExistence type="predicted"/>
<gene>
    <name evidence="2" type="ORF">GGQ61_001694</name>
</gene>
<evidence type="ECO:0008006" key="4">
    <source>
        <dbReference type="Google" id="ProtNLM"/>
    </source>
</evidence>
<dbReference type="InterPro" id="IPR002816">
    <property type="entry name" value="TraB/PrgY/GumN_fam"/>
</dbReference>
<evidence type="ECO:0000313" key="2">
    <source>
        <dbReference type="EMBL" id="MBB3890977.1"/>
    </source>
</evidence>
<reference evidence="2 3" key="1">
    <citation type="submission" date="2020-08" db="EMBL/GenBank/DDBJ databases">
        <title>Genomic Encyclopedia of Type Strains, Phase IV (KMG-IV): sequencing the most valuable type-strain genomes for metagenomic binning, comparative biology and taxonomic classification.</title>
        <authorList>
            <person name="Goeker M."/>
        </authorList>
    </citation>
    <scope>NUCLEOTIDE SEQUENCE [LARGE SCALE GENOMIC DNA]</scope>
    <source>
        <strain evidence="2 3">DSM 21793</strain>
    </source>
</reference>
<feature type="chain" id="PRO_5032502780" description="TraB/GumN family protein" evidence="1">
    <location>
        <begin position="21"/>
        <end position="327"/>
    </location>
</feature>
<dbReference type="RefSeq" id="WP_183771481.1">
    <property type="nucleotide sequence ID" value="NZ_JACIDK010000002.1"/>
</dbReference>
<sequence>MKPTLGVALAAVILASPVSAQVPLVPVPPLPAGVVDPNETLVEELVVTARLPGPAWWRVSNGTSTVYVLGAPTVAPKRQQWDRLQFERHLEGANAVILPFTGLKVKLAGAPGAAISYLRLKSGKPFEDSLSPAERERFVAVRTKLGQPADHYKTKHPLAAALMLTDDYREKENLTTADPTKLIKLLAQQGGVKVVQRSYDLGPLLGAVIRTSPAAGEACLDEVMGEIEAGPGRTLAASRAWADGDVAGALGAERSYERCIAVTPGAQAFDARVKKDLARDIETALKAPGHAIAVAPLRTLLAQGGVLDQLRAKGYEVKTPGDVEAGE</sequence>
<evidence type="ECO:0000313" key="3">
    <source>
        <dbReference type="Proteomes" id="UP000530564"/>
    </source>
</evidence>
<name>A0A840A0U8_9CAUL</name>
<comment type="caution">
    <text evidence="2">The sequence shown here is derived from an EMBL/GenBank/DDBJ whole genome shotgun (WGS) entry which is preliminary data.</text>
</comment>
<dbReference type="Proteomes" id="UP000530564">
    <property type="component" value="Unassembled WGS sequence"/>
</dbReference>
<keyword evidence="3" id="KW-1185">Reference proteome</keyword>
<dbReference type="CDD" id="cd14788">
    <property type="entry name" value="GumN"/>
    <property type="match status" value="1"/>
</dbReference>